<feature type="transmembrane region" description="Helical" evidence="2">
    <location>
        <begin position="102"/>
        <end position="119"/>
    </location>
</feature>
<name>A0AAV7F7K3_ARIFI</name>
<comment type="caution">
    <text evidence="3">The sequence shown here is derived from an EMBL/GenBank/DDBJ whole genome shotgun (WGS) entry which is preliminary data.</text>
</comment>
<protein>
    <submittedName>
        <fullName evidence="3">Uncharacterized protein</fullName>
    </submittedName>
</protein>
<organism evidence="3 4">
    <name type="scientific">Aristolochia fimbriata</name>
    <name type="common">White veined hardy Dutchman's pipe vine</name>
    <dbReference type="NCBI Taxonomy" id="158543"/>
    <lineage>
        <taxon>Eukaryota</taxon>
        <taxon>Viridiplantae</taxon>
        <taxon>Streptophyta</taxon>
        <taxon>Embryophyta</taxon>
        <taxon>Tracheophyta</taxon>
        <taxon>Spermatophyta</taxon>
        <taxon>Magnoliopsida</taxon>
        <taxon>Magnoliidae</taxon>
        <taxon>Piperales</taxon>
        <taxon>Aristolochiaceae</taxon>
        <taxon>Aristolochia</taxon>
    </lineage>
</organism>
<dbReference type="Proteomes" id="UP000825729">
    <property type="component" value="Unassembled WGS sequence"/>
</dbReference>
<sequence>MASLLRAEAAPFHSRSSLPAPLPRFPAFHLASFRSFPGRLPCLHPSLPVFPSRHGSFSRSGRAQVASPGPPSPDPEDPFGDDSLPNKDIGTNFCKVRDGVQIFFAVLFWMSLFFWASAWDGNDSFKPKKKSWFRR</sequence>
<keyword evidence="4" id="KW-1185">Reference proteome</keyword>
<gene>
    <name evidence="3" type="ORF">H6P81_000270</name>
</gene>
<feature type="region of interest" description="Disordered" evidence="1">
    <location>
        <begin position="54"/>
        <end position="85"/>
    </location>
</feature>
<keyword evidence="2" id="KW-0812">Transmembrane</keyword>
<reference evidence="3 4" key="1">
    <citation type="submission" date="2021-07" db="EMBL/GenBank/DDBJ databases">
        <title>The Aristolochia fimbriata genome: insights into angiosperm evolution, floral development and chemical biosynthesis.</title>
        <authorList>
            <person name="Jiao Y."/>
        </authorList>
    </citation>
    <scope>NUCLEOTIDE SEQUENCE [LARGE SCALE GENOMIC DNA]</scope>
    <source>
        <strain evidence="3">IBCAS-2021</strain>
        <tissue evidence="3">Leaf</tissue>
    </source>
</reference>
<dbReference type="PANTHER" id="PTHR37706">
    <property type="entry name" value="TRANSMEMBRANE PROTEIN"/>
    <property type="match status" value="1"/>
</dbReference>
<evidence type="ECO:0000256" key="2">
    <source>
        <dbReference type="SAM" id="Phobius"/>
    </source>
</evidence>
<keyword evidence="2" id="KW-1133">Transmembrane helix</keyword>
<dbReference type="PANTHER" id="PTHR37706:SF2">
    <property type="entry name" value="TRANSMEMBRANE PROTEIN"/>
    <property type="match status" value="1"/>
</dbReference>
<keyword evidence="2" id="KW-0472">Membrane</keyword>
<dbReference type="EMBL" id="JAINDJ010000002">
    <property type="protein sequence ID" value="KAG9455762.1"/>
    <property type="molecule type" value="Genomic_DNA"/>
</dbReference>
<proteinExistence type="predicted"/>
<dbReference type="AlphaFoldDB" id="A0AAV7F7K3"/>
<evidence type="ECO:0000256" key="1">
    <source>
        <dbReference type="SAM" id="MobiDB-lite"/>
    </source>
</evidence>
<evidence type="ECO:0000313" key="4">
    <source>
        <dbReference type="Proteomes" id="UP000825729"/>
    </source>
</evidence>
<evidence type="ECO:0000313" key="3">
    <source>
        <dbReference type="EMBL" id="KAG9455762.1"/>
    </source>
</evidence>
<accession>A0AAV7F7K3</accession>